<feature type="non-terminal residue" evidence="1">
    <location>
        <position position="170"/>
    </location>
</feature>
<organism evidence="1 2">
    <name type="scientific">Haematococcus lacustris</name>
    <name type="common">Green alga</name>
    <name type="synonym">Haematococcus pluvialis</name>
    <dbReference type="NCBI Taxonomy" id="44745"/>
    <lineage>
        <taxon>Eukaryota</taxon>
        <taxon>Viridiplantae</taxon>
        <taxon>Chlorophyta</taxon>
        <taxon>core chlorophytes</taxon>
        <taxon>Chlorophyceae</taxon>
        <taxon>CS clade</taxon>
        <taxon>Chlamydomonadales</taxon>
        <taxon>Haematococcaceae</taxon>
        <taxon>Haematococcus</taxon>
    </lineage>
</organism>
<dbReference type="EMBL" id="BLLF01002654">
    <property type="protein sequence ID" value="GFH24865.1"/>
    <property type="molecule type" value="Genomic_DNA"/>
</dbReference>
<reference evidence="1 2" key="1">
    <citation type="submission" date="2020-02" db="EMBL/GenBank/DDBJ databases">
        <title>Draft genome sequence of Haematococcus lacustris strain NIES-144.</title>
        <authorList>
            <person name="Morimoto D."/>
            <person name="Nakagawa S."/>
            <person name="Yoshida T."/>
            <person name="Sawayama S."/>
        </authorList>
    </citation>
    <scope>NUCLEOTIDE SEQUENCE [LARGE SCALE GENOMIC DNA]</scope>
    <source>
        <strain evidence="1 2">NIES-144</strain>
    </source>
</reference>
<dbReference type="Proteomes" id="UP000485058">
    <property type="component" value="Unassembled WGS sequence"/>
</dbReference>
<name>A0A699ZSH2_HAELA</name>
<accession>A0A699ZSH2</accession>
<gene>
    <name evidence="1" type="ORF">HaLaN_22733</name>
</gene>
<dbReference type="AlphaFoldDB" id="A0A699ZSH2"/>
<evidence type="ECO:0000313" key="1">
    <source>
        <dbReference type="EMBL" id="GFH24865.1"/>
    </source>
</evidence>
<comment type="caution">
    <text evidence="1">The sequence shown here is derived from an EMBL/GenBank/DDBJ whole genome shotgun (WGS) entry which is preliminary data.</text>
</comment>
<sequence length="170" mass="19212">MGAVPIGRRILFELDELYYPIGNTKGSQVEARFKTTIQHILDGRYPWMQVPRPNDMRKVHEVLQWWLEDAGQMLQRTKKFATSAKATVNSFDLDATDKSLVKPLLCETLPFNLQLEMLKTVMAKGDGDSSSVGEILKADFVAWAQLGSLRGHQEQQWSMSTAKTAVVNRT</sequence>
<protein>
    <submittedName>
        <fullName evidence="1">Uncharacterized protein</fullName>
    </submittedName>
</protein>
<evidence type="ECO:0000313" key="2">
    <source>
        <dbReference type="Proteomes" id="UP000485058"/>
    </source>
</evidence>
<proteinExistence type="predicted"/>
<feature type="non-terminal residue" evidence="1">
    <location>
        <position position="1"/>
    </location>
</feature>
<keyword evidence="2" id="KW-1185">Reference proteome</keyword>